<evidence type="ECO:0000313" key="19">
    <source>
        <dbReference type="EMBL" id="KPM11933.1"/>
    </source>
</evidence>
<dbReference type="Pfam" id="PF10250">
    <property type="entry name" value="O-FucT"/>
    <property type="match status" value="1"/>
</dbReference>
<dbReference type="EMBL" id="WVUK01000066">
    <property type="protein sequence ID" value="KAF7487857.1"/>
    <property type="molecule type" value="Genomic_DNA"/>
</dbReference>
<keyword evidence="9" id="KW-0914">Notch signaling pathway</keyword>
<evidence type="ECO:0000256" key="2">
    <source>
        <dbReference type="ARBA" id="ARBA00004922"/>
    </source>
</evidence>
<evidence type="ECO:0000313" key="20">
    <source>
        <dbReference type="EnsemblMetazoa" id="KAF7487857.1"/>
    </source>
</evidence>
<evidence type="ECO:0000256" key="14">
    <source>
        <dbReference type="ARBA" id="ARBA00033080"/>
    </source>
</evidence>
<evidence type="ECO:0000256" key="7">
    <source>
        <dbReference type="ARBA" id="ARBA00022679"/>
    </source>
</evidence>
<evidence type="ECO:0000256" key="6">
    <source>
        <dbReference type="ARBA" id="ARBA00022676"/>
    </source>
</evidence>
<evidence type="ECO:0000256" key="10">
    <source>
        <dbReference type="ARBA" id="ARBA00023157"/>
    </source>
</evidence>
<evidence type="ECO:0000256" key="1">
    <source>
        <dbReference type="ARBA" id="ARBA00004240"/>
    </source>
</evidence>
<dbReference type="EMBL" id="JXLN01018333">
    <property type="protein sequence ID" value="KPM11933.1"/>
    <property type="molecule type" value="Genomic_DNA"/>
</dbReference>
<dbReference type="Gene3D" id="3.40.50.11340">
    <property type="match status" value="1"/>
</dbReference>
<dbReference type="Gene3D" id="3.40.50.11350">
    <property type="match status" value="1"/>
</dbReference>
<dbReference type="InterPro" id="IPR019378">
    <property type="entry name" value="GDP-Fuc_O-FucTrfase"/>
</dbReference>
<comment type="catalytic activity">
    <reaction evidence="16">
        <text>L-seryl-[protein] + GDP-beta-L-fucose = 3-O-(alpha-L-fucosyl)-L-seryl-[protein] + GDP + H(+)</text>
        <dbReference type="Rhea" id="RHEA:63644"/>
        <dbReference type="Rhea" id="RHEA-COMP:9863"/>
        <dbReference type="Rhea" id="RHEA-COMP:17914"/>
        <dbReference type="ChEBI" id="CHEBI:15378"/>
        <dbReference type="ChEBI" id="CHEBI:29999"/>
        <dbReference type="ChEBI" id="CHEBI:57273"/>
        <dbReference type="ChEBI" id="CHEBI:58189"/>
        <dbReference type="ChEBI" id="CHEBI:189632"/>
        <dbReference type="EC" id="2.4.1.221"/>
    </reaction>
    <physiologicalReaction direction="left-to-right" evidence="16">
        <dbReference type="Rhea" id="RHEA:63645"/>
    </physiologicalReaction>
</comment>
<evidence type="ECO:0000256" key="5">
    <source>
        <dbReference type="ARBA" id="ARBA00021745"/>
    </source>
</evidence>
<reference evidence="21" key="2">
    <citation type="journal article" date="2020" name="PLoS Negl. Trop. Dis.">
        <title>High-quality nuclear genome for Sarcoptes scabiei-A critical resource for a neglected parasite.</title>
        <authorList>
            <person name="Korhonen P.K."/>
            <person name="Gasser R.B."/>
            <person name="Ma G."/>
            <person name="Wang T."/>
            <person name="Stroehlein A.J."/>
            <person name="Young N.D."/>
            <person name="Ang C.S."/>
            <person name="Fernando D.D."/>
            <person name="Lu H.C."/>
            <person name="Taylor S."/>
            <person name="Reynolds S.L."/>
            <person name="Mofiz E."/>
            <person name="Najaraj S.H."/>
            <person name="Gowda H."/>
            <person name="Madugundu A."/>
            <person name="Renuse S."/>
            <person name="Holt D."/>
            <person name="Pandey A."/>
            <person name="Papenfuss A.T."/>
            <person name="Fischer K."/>
        </authorList>
    </citation>
    <scope>NUCLEOTIDE SEQUENCE [LARGE SCALE GENOMIC DNA]</scope>
</reference>
<keyword evidence="21" id="KW-1185">Reference proteome</keyword>
<evidence type="ECO:0000256" key="13">
    <source>
        <dbReference type="ARBA" id="ARBA00023277"/>
    </source>
</evidence>
<organism evidence="19 22">
    <name type="scientific">Sarcoptes scabiei</name>
    <name type="common">Itch mite</name>
    <name type="synonym">Acarus scabiei</name>
    <dbReference type="NCBI Taxonomy" id="52283"/>
    <lineage>
        <taxon>Eukaryota</taxon>
        <taxon>Metazoa</taxon>
        <taxon>Ecdysozoa</taxon>
        <taxon>Arthropoda</taxon>
        <taxon>Chelicerata</taxon>
        <taxon>Arachnida</taxon>
        <taxon>Acari</taxon>
        <taxon>Acariformes</taxon>
        <taxon>Sarcoptiformes</taxon>
        <taxon>Astigmata</taxon>
        <taxon>Psoroptidia</taxon>
        <taxon>Sarcoptoidea</taxon>
        <taxon>Sarcoptidae</taxon>
        <taxon>Sarcoptinae</taxon>
        <taxon>Sarcoptes</taxon>
    </lineage>
</organism>
<keyword evidence="12" id="KW-0294">Fucose metabolism</keyword>
<evidence type="ECO:0000256" key="17">
    <source>
        <dbReference type="SAM" id="SignalP"/>
    </source>
</evidence>
<dbReference type="EnsemblMetazoa" id="SSS_2085s_mrna">
    <property type="protein sequence ID" value="KAF7487857.1"/>
    <property type="gene ID" value="SSS_2085"/>
</dbReference>
<dbReference type="AlphaFoldDB" id="A0A132AM03"/>
<feature type="signal peptide" evidence="17">
    <location>
        <begin position="1"/>
        <end position="23"/>
    </location>
</feature>
<evidence type="ECO:0000313" key="18">
    <source>
        <dbReference type="EMBL" id="KAF7487857.1"/>
    </source>
</evidence>
<evidence type="ECO:0000313" key="21">
    <source>
        <dbReference type="Proteomes" id="UP000070412"/>
    </source>
</evidence>
<dbReference type="PANTHER" id="PTHR21420:SF10">
    <property type="entry name" value="GDP-FUCOSE PROTEIN O-FUCOSYLTRANSFERASE 1"/>
    <property type="match status" value="1"/>
</dbReference>
<comment type="similarity">
    <text evidence="3">Belongs to the glycosyltransferase 65 family.</text>
</comment>
<keyword evidence="8" id="KW-0256">Endoplasmic reticulum</keyword>
<evidence type="ECO:0000313" key="22">
    <source>
        <dbReference type="Proteomes" id="UP000616769"/>
    </source>
</evidence>
<evidence type="ECO:0000256" key="12">
    <source>
        <dbReference type="ARBA" id="ARBA00023253"/>
    </source>
</evidence>
<proteinExistence type="inferred from homology"/>
<evidence type="ECO:0000256" key="9">
    <source>
        <dbReference type="ARBA" id="ARBA00022976"/>
    </source>
</evidence>
<evidence type="ECO:0000256" key="3">
    <source>
        <dbReference type="ARBA" id="ARBA00010626"/>
    </source>
</evidence>
<dbReference type="GO" id="GO:0046922">
    <property type="term" value="F:peptide-O-fucosyltransferase activity"/>
    <property type="evidence" value="ECO:0007669"/>
    <property type="project" value="UniProtKB-EC"/>
</dbReference>
<dbReference type="UniPathway" id="UPA00378"/>
<sequence>MITKKIYYIFFLCLLFSIQPLRSLEIDPNGYIVYCPCMGRFGNQAEQFLGTLQFAKALDRTLILPPFIQYVNYKVEFIPFESLFEIDKISAYHRVISMKNFLANLAEDVWPKSNRSIACYGPRSFSAEKNSDQDVGCNPFEGSPFKDFWSHIGVEEFPSGSLFYKPLHTDFNYASEWKAKFNHIKVLAFVGAPSSFPTNKFAVELSKYIYFTKDVIDNAQKYRENRGFARKPYLGIHLRHGPDWVRACELIHSNPDLKQLFSSQQCLGSPNLNRKINFDLCLPSLKQIVDKIRSSLKAYDNQRSSNNKQSIEYLYIATDHNDDSFWLDLNRTLSNDPITSNLTLIVPSMTFHMHNGTFSNALNHNEIDFISDIYLLSNANLFIGNCISSFTAFISRFRLYRLHFDQTTFFFAHPSSESGRSIHPHQEL</sequence>
<evidence type="ECO:0000256" key="8">
    <source>
        <dbReference type="ARBA" id="ARBA00022824"/>
    </source>
</evidence>
<accession>A0A132AM03</accession>
<dbReference type="Proteomes" id="UP000070412">
    <property type="component" value="Unassembled WGS sequence"/>
</dbReference>
<evidence type="ECO:0000256" key="16">
    <source>
        <dbReference type="ARBA" id="ARBA00048647"/>
    </source>
</evidence>
<dbReference type="VEuPathDB" id="VectorBase:SSCA008163"/>
<comment type="subcellular location">
    <subcellularLocation>
        <location evidence="1">Endoplasmic reticulum</location>
    </subcellularLocation>
</comment>
<reference evidence="20" key="4">
    <citation type="submission" date="2022-06" db="UniProtKB">
        <authorList>
            <consortium name="EnsemblMetazoa"/>
        </authorList>
    </citation>
    <scope>IDENTIFICATION</scope>
</reference>
<keyword evidence="10" id="KW-1015">Disulfide bond</keyword>
<dbReference type="GO" id="GO:0006004">
    <property type="term" value="P:fucose metabolic process"/>
    <property type="evidence" value="ECO:0007669"/>
    <property type="project" value="UniProtKB-KW"/>
</dbReference>
<comment type="catalytic activity">
    <reaction evidence="15">
        <text>L-threonyl-[protein] + GDP-beta-L-fucose = 3-O-(alpha-L-fucosyl)-L-threonyl-[protein] + GDP + H(+)</text>
        <dbReference type="Rhea" id="RHEA:70491"/>
        <dbReference type="Rhea" id="RHEA-COMP:11060"/>
        <dbReference type="Rhea" id="RHEA-COMP:17915"/>
        <dbReference type="ChEBI" id="CHEBI:15378"/>
        <dbReference type="ChEBI" id="CHEBI:30013"/>
        <dbReference type="ChEBI" id="CHEBI:57273"/>
        <dbReference type="ChEBI" id="CHEBI:58189"/>
        <dbReference type="ChEBI" id="CHEBI:189631"/>
        <dbReference type="EC" id="2.4.1.221"/>
    </reaction>
    <physiologicalReaction direction="left-to-right" evidence="15">
        <dbReference type="Rhea" id="RHEA:70492"/>
    </physiologicalReaction>
</comment>
<name>A0A132AM03_SARSC</name>
<gene>
    <name evidence="19" type="ORF">QR98_0105120</name>
    <name evidence="18" type="ORF">SSS_2085</name>
</gene>
<keyword evidence="7 18" id="KW-0808">Transferase</keyword>
<feature type="chain" id="PRO_5010784596" description="GDP-fucose protein O-fucosyltransferase 1" evidence="17">
    <location>
        <begin position="24"/>
        <end position="428"/>
    </location>
</feature>
<evidence type="ECO:0000256" key="15">
    <source>
        <dbReference type="ARBA" id="ARBA00047273"/>
    </source>
</evidence>
<dbReference type="InterPro" id="IPR039922">
    <property type="entry name" value="POFUT1"/>
</dbReference>
<dbReference type="GO" id="GO:0005783">
    <property type="term" value="C:endoplasmic reticulum"/>
    <property type="evidence" value="ECO:0007669"/>
    <property type="project" value="UniProtKB-SubCell"/>
</dbReference>
<comment type="pathway">
    <text evidence="2">Protein modification; protein glycosylation.</text>
</comment>
<dbReference type="PANTHER" id="PTHR21420">
    <property type="entry name" value="GDP-FUCOSE PROTEIN O-FUCOSYLTRANSFERASE 1"/>
    <property type="match status" value="1"/>
</dbReference>
<keyword evidence="6 18" id="KW-0328">Glycosyltransferase</keyword>
<protein>
    <recommendedName>
        <fullName evidence="5">GDP-fucose protein O-fucosyltransferase 1</fullName>
        <ecNumber evidence="4">2.4.1.221</ecNumber>
    </recommendedName>
    <alternativeName>
        <fullName evidence="14">Peptide-O-fucosyltransferase 1</fullName>
    </alternativeName>
</protein>
<dbReference type="EC" id="2.4.1.221" evidence="4"/>
<keyword evidence="17" id="KW-0732">Signal</keyword>
<reference evidence="18" key="3">
    <citation type="submission" date="2020-01" db="EMBL/GenBank/DDBJ databases">
        <authorList>
            <person name="Korhonen P.K.K."/>
            <person name="Guangxu M.G."/>
            <person name="Wang T.W."/>
            <person name="Stroehlein A.J.S."/>
            <person name="Young N.D."/>
            <person name="Ang C.-S.A."/>
            <person name="Fernando D.W.F."/>
            <person name="Lu H.L."/>
            <person name="Taylor S.T."/>
            <person name="Ehtesham M.E.M."/>
            <person name="Najaraj S.H.N."/>
            <person name="Harsha G.H.G."/>
            <person name="Madugundu A.M."/>
            <person name="Renuse S.R."/>
            <person name="Holt D.H."/>
            <person name="Pandey A.P."/>
            <person name="Papenfuss A.P."/>
            <person name="Gasser R.B.G."/>
            <person name="Fischer K.F."/>
        </authorList>
    </citation>
    <scope>NUCLEOTIDE SEQUENCE</scope>
    <source>
        <strain evidence="18">SSS_KF_BRIS2020</strain>
    </source>
</reference>
<evidence type="ECO:0000256" key="11">
    <source>
        <dbReference type="ARBA" id="ARBA00023180"/>
    </source>
</evidence>
<keyword evidence="13" id="KW-0119">Carbohydrate metabolism</keyword>
<dbReference type="GO" id="GO:0007219">
    <property type="term" value="P:Notch signaling pathway"/>
    <property type="evidence" value="ECO:0007669"/>
    <property type="project" value="UniProtKB-KW"/>
</dbReference>
<dbReference type="Proteomes" id="UP000616769">
    <property type="component" value="Unassembled WGS sequence"/>
</dbReference>
<dbReference type="OrthoDB" id="10050276at2759"/>
<evidence type="ECO:0000256" key="4">
    <source>
        <dbReference type="ARBA" id="ARBA00012196"/>
    </source>
</evidence>
<keyword evidence="11" id="KW-0325">Glycoprotein</keyword>
<reference evidence="19 22" key="1">
    <citation type="journal article" date="2015" name="Parasit. Vectors">
        <title>Draft genome of the scabies mite.</title>
        <authorList>
            <person name="Rider S.D.Jr."/>
            <person name="Morgan M.S."/>
            <person name="Arlian L.G."/>
        </authorList>
    </citation>
    <scope>NUCLEOTIDE SEQUENCE [LARGE SCALE GENOMIC DNA]</scope>
    <source>
        <strain evidence="19">Arlian Lab</strain>
    </source>
</reference>